<dbReference type="OrthoDB" id="3005703at2759"/>
<feature type="domain" description="XPG-I" evidence="1">
    <location>
        <begin position="121"/>
        <end position="194"/>
    </location>
</feature>
<dbReference type="GO" id="GO:0006974">
    <property type="term" value="P:DNA damage response"/>
    <property type="evidence" value="ECO:0007669"/>
    <property type="project" value="UniProtKB-ARBA"/>
</dbReference>
<evidence type="ECO:0000313" key="3">
    <source>
        <dbReference type="Proteomes" id="UP000799118"/>
    </source>
</evidence>
<organism evidence="2 3">
    <name type="scientific">Gymnopus androsaceus JB14</name>
    <dbReference type="NCBI Taxonomy" id="1447944"/>
    <lineage>
        <taxon>Eukaryota</taxon>
        <taxon>Fungi</taxon>
        <taxon>Dikarya</taxon>
        <taxon>Basidiomycota</taxon>
        <taxon>Agaricomycotina</taxon>
        <taxon>Agaricomycetes</taxon>
        <taxon>Agaricomycetidae</taxon>
        <taxon>Agaricales</taxon>
        <taxon>Marasmiineae</taxon>
        <taxon>Omphalotaceae</taxon>
        <taxon>Gymnopus</taxon>
    </lineage>
</organism>
<dbReference type="InterPro" id="IPR006086">
    <property type="entry name" value="XPG-I_dom"/>
</dbReference>
<dbReference type="PRINTS" id="PR00853">
    <property type="entry name" value="XPGRADSUPER"/>
</dbReference>
<dbReference type="InterPro" id="IPR006085">
    <property type="entry name" value="XPG_DNA_repair_N"/>
</dbReference>
<dbReference type="SUPFAM" id="SSF88723">
    <property type="entry name" value="PIN domain-like"/>
    <property type="match status" value="1"/>
</dbReference>
<dbReference type="AlphaFoldDB" id="A0A6A4HQN2"/>
<evidence type="ECO:0000259" key="1">
    <source>
        <dbReference type="SMART" id="SM00484"/>
    </source>
</evidence>
<proteinExistence type="predicted"/>
<dbReference type="EMBL" id="ML769446">
    <property type="protein sequence ID" value="KAE9401362.1"/>
    <property type="molecule type" value="Genomic_DNA"/>
</dbReference>
<dbReference type="Gene3D" id="3.40.50.1010">
    <property type="entry name" value="5'-nuclease"/>
    <property type="match status" value="2"/>
</dbReference>
<protein>
    <submittedName>
        <fullName evidence="2">PIN domain-like protein</fullName>
    </submittedName>
</protein>
<dbReference type="Proteomes" id="UP000799118">
    <property type="component" value="Unassembled WGS sequence"/>
</dbReference>
<dbReference type="GO" id="GO:0017108">
    <property type="term" value="F:5'-flap endonuclease activity"/>
    <property type="evidence" value="ECO:0007669"/>
    <property type="project" value="TreeGrafter"/>
</dbReference>
<keyword evidence="3" id="KW-1185">Reference proteome</keyword>
<evidence type="ECO:0000313" key="2">
    <source>
        <dbReference type="EMBL" id="KAE9401362.1"/>
    </source>
</evidence>
<accession>A0A6A4HQN2</accession>
<dbReference type="Pfam" id="PF00752">
    <property type="entry name" value="XPG_N"/>
    <property type="match status" value="1"/>
</dbReference>
<sequence>MGIQGLWPILKPIASTQDFAEYALEHGFIKRYHKSRTFDLGIDSSVLLDSFRAAAWSRQRGRLHGPDTSLTQLFRILCQLSRASANCIFVYDGDGRPPRKHGRQVIKRSPMLYEQSKRLVEAFGFHVHVAAGEAEAELAVMNRLGVIHAVLTKDSDVFPYGAQLVLRVNSDACTATNLVVDVYDSQIIEQRLGLTRSGFLLFALLVGNDIDAGISGLGPQTALALAKCGYWRYSP</sequence>
<reference evidence="2" key="1">
    <citation type="journal article" date="2019" name="Environ. Microbiol.">
        <title>Fungal ecological strategies reflected in gene transcription - a case study of two litter decomposers.</title>
        <authorList>
            <person name="Barbi F."/>
            <person name="Kohler A."/>
            <person name="Barry K."/>
            <person name="Baskaran P."/>
            <person name="Daum C."/>
            <person name="Fauchery L."/>
            <person name="Ihrmark K."/>
            <person name="Kuo A."/>
            <person name="LaButti K."/>
            <person name="Lipzen A."/>
            <person name="Morin E."/>
            <person name="Grigoriev I.V."/>
            <person name="Henrissat B."/>
            <person name="Lindahl B."/>
            <person name="Martin F."/>
        </authorList>
    </citation>
    <scope>NUCLEOTIDE SEQUENCE</scope>
    <source>
        <strain evidence="2">JB14</strain>
    </source>
</reference>
<dbReference type="InterPro" id="IPR029060">
    <property type="entry name" value="PIN-like_dom_sf"/>
</dbReference>
<gene>
    <name evidence="2" type="ORF">BT96DRAFT_1018197</name>
</gene>
<dbReference type="Pfam" id="PF00867">
    <property type="entry name" value="XPG_I"/>
    <property type="match status" value="1"/>
</dbReference>
<dbReference type="SMART" id="SM00484">
    <property type="entry name" value="XPGI"/>
    <property type="match status" value="1"/>
</dbReference>
<dbReference type="PANTHER" id="PTHR11081">
    <property type="entry name" value="FLAP ENDONUCLEASE FAMILY MEMBER"/>
    <property type="match status" value="1"/>
</dbReference>
<name>A0A6A4HQN2_9AGAR</name>
<dbReference type="InterPro" id="IPR006084">
    <property type="entry name" value="XPG/Rad2"/>
</dbReference>
<dbReference type="PANTHER" id="PTHR11081:SF75">
    <property type="entry name" value="ENDONUCLEASE, PUTATIVE (AFU_ORTHOLOGUE AFUA_3G13260)-RELATED"/>
    <property type="match status" value="1"/>
</dbReference>